<keyword evidence="1" id="KW-0472">Membrane</keyword>
<name>A0A1X2KI67_9MYCO</name>
<feature type="transmembrane region" description="Helical" evidence="1">
    <location>
        <begin position="12"/>
        <end position="33"/>
    </location>
</feature>
<reference evidence="3 4" key="1">
    <citation type="submission" date="2017-04" db="EMBL/GenBank/DDBJ databases">
        <title>The new phylogeny of genus Mycobacterium.</title>
        <authorList>
            <person name="Tortoli E."/>
            <person name="Trovato A."/>
            <person name="Cirillo D.M."/>
        </authorList>
    </citation>
    <scope>NUCLEOTIDE SEQUENCE [LARGE SCALE GENOMIC DNA]</scope>
    <source>
        <strain evidence="3 4">DSM 45247</strain>
    </source>
</reference>
<keyword evidence="4" id="KW-1185">Reference proteome</keyword>
<keyword evidence="1" id="KW-0812">Transmembrane</keyword>
<evidence type="ECO:0000313" key="3">
    <source>
        <dbReference type="EMBL" id="OSC21191.1"/>
    </source>
</evidence>
<gene>
    <name evidence="3" type="ORF">B8W69_28670</name>
</gene>
<dbReference type="InterPro" id="IPR003399">
    <property type="entry name" value="Mce/MlaD"/>
</dbReference>
<dbReference type="AlphaFoldDB" id="A0A1X2KI67"/>
<feature type="domain" description="Mce/MlaD" evidence="2">
    <location>
        <begin position="49"/>
        <end position="121"/>
    </location>
</feature>
<evidence type="ECO:0000256" key="1">
    <source>
        <dbReference type="SAM" id="Phobius"/>
    </source>
</evidence>
<dbReference type="Proteomes" id="UP000242320">
    <property type="component" value="Unassembled WGS sequence"/>
</dbReference>
<evidence type="ECO:0000259" key="2">
    <source>
        <dbReference type="Pfam" id="PF02470"/>
    </source>
</evidence>
<keyword evidence="1" id="KW-1133">Transmembrane helix</keyword>
<proteinExistence type="predicted"/>
<sequence length="370" mass="39247">MLRGSSKHQEQVLLAIGGAVVLCIALAVGFAVLDPFGGRAKGLFSISITTPYVGQGVEAGTAVVLHGVKVGQVTSVKTTASGEVQLDTDLETEPTRGLTNTVHIDFRPINYFGVPGVNLVPKPGGQALRDGSKITLMPTGNFTLSELLNQLGNVTEAALTPQLIQVIDRVTRYTDGLNPLFETAVTISRAVEAVQTDSTEDQVTKLSSAIAAVPPFADEAIIAGRRIIDYSYYPGQIREPAASAGPRYEYPFLQNAITPSLGDFSEDYFKAHFLDSLDAAQKGLFAVVGKVLSSHVDDLLPLISGIKVITDTGPVLLRPGDVAEKLAELRSRFERLYAGNGDQHAISVRVLLDSLPGVAAPIGLVTEGTR</sequence>
<organism evidence="3 4">
    <name type="scientific">Mycolicibacterium vulneris</name>
    <dbReference type="NCBI Taxonomy" id="547163"/>
    <lineage>
        <taxon>Bacteria</taxon>
        <taxon>Bacillati</taxon>
        <taxon>Actinomycetota</taxon>
        <taxon>Actinomycetes</taxon>
        <taxon>Mycobacteriales</taxon>
        <taxon>Mycobacteriaceae</taxon>
        <taxon>Mycolicibacterium</taxon>
    </lineage>
</organism>
<protein>
    <submittedName>
        <fullName evidence="3">Mammalian cell entry protein</fullName>
    </submittedName>
</protein>
<dbReference type="OrthoDB" id="4367361at2"/>
<dbReference type="Pfam" id="PF02470">
    <property type="entry name" value="MlaD"/>
    <property type="match status" value="1"/>
</dbReference>
<comment type="caution">
    <text evidence="3">The sequence shown here is derived from an EMBL/GenBank/DDBJ whole genome shotgun (WGS) entry which is preliminary data.</text>
</comment>
<dbReference type="EMBL" id="NCXM01000053">
    <property type="protein sequence ID" value="OSC21191.1"/>
    <property type="molecule type" value="Genomic_DNA"/>
</dbReference>
<accession>A0A1X2KI67</accession>
<evidence type="ECO:0000313" key="4">
    <source>
        <dbReference type="Proteomes" id="UP000242320"/>
    </source>
</evidence>